<name>A0ABR2YTX9_9CHLO</name>
<keyword evidence="2" id="KW-0813">Transport</keyword>
<feature type="domain" description="ABC transporter" evidence="9">
    <location>
        <begin position="401"/>
        <end position="658"/>
    </location>
</feature>
<protein>
    <submittedName>
        <fullName evidence="11">Uncharacterized protein</fullName>
    </submittedName>
</protein>
<evidence type="ECO:0000259" key="10">
    <source>
        <dbReference type="PROSITE" id="PS50929"/>
    </source>
</evidence>
<dbReference type="PROSITE" id="PS00211">
    <property type="entry name" value="ABC_TRANSPORTER_1"/>
    <property type="match status" value="1"/>
</dbReference>
<dbReference type="PROSITE" id="PS50893">
    <property type="entry name" value="ABC_TRANSPORTER_2"/>
    <property type="match status" value="1"/>
</dbReference>
<evidence type="ECO:0000313" key="11">
    <source>
        <dbReference type="EMBL" id="KAK9915132.1"/>
    </source>
</evidence>
<accession>A0ABR2YTX9</accession>
<evidence type="ECO:0000313" key="12">
    <source>
        <dbReference type="Proteomes" id="UP001491310"/>
    </source>
</evidence>
<dbReference type="SUPFAM" id="SSF90123">
    <property type="entry name" value="ABC transporter transmembrane region"/>
    <property type="match status" value="1"/>
</dbReference>
<evidence type="ECO:0000256" key="7">
    <source>
        <dbReference type="ARBA" id="ARBA00023136"/>
    </source>
</evidence>
<evidence type="ECO:0000256" key="8">
    <source>
        <dbReference type="SAM" id="Phobius"/>
    </source>
</evidence>
<evidence type="ECO:0000256" key="5">
    <source>
        <dbReference type="ARBA" id="ARBA00022840"/>
    </source>
</evidence>
<organism evidence="11 12">
    <name type="scientific">Coccomyxa subellipsoidea</name>
    <dbReference type="NCBI Taxonomy" id="248742"/>
    <lineage>
        <taxon>Eukaryota</taxon>
        <taxon>Viridiplantae</taxon>
        <taxon>Chlorophyta</taxon>
        <taxon>core chlorophytes</taxon>
        <taxon>Trebouxiophyceae</taxon>
        <taxon>Trebouxiophyceae incertae sedis</taxon>
        <taxon>Coccomyxaceae</taxon>
        <taxon>Coccomyxa</taxon>
    </lineage>
</organism>
<comment type="caution">
    <text evidence="11">The sequence shown here is derived from an EMBL/GenBank/DDBJ whole genome shotgun (WGS) entry which is preliminary data.</text>
</comment>
<evidence type="ECO:0000256" key="2">
    <source>
        <dbReference type="ARBA" id="ARBA00022448"/>
    </source>
</evidence>
<keyword evidence="12" id="KW-1185">Reference proteome</keyword>
<evidence type="ECO:0000259" key="9">
    <source>
        <dbReference type="PROSITE" id="PS50893"/>
    </source>
</evidence>
<keyword evidence="3 8" id="KW-0812">Transmembrane</keyword>
<dbReference type="InterPro" id="IPR017871">
    <property type="entry name" value="ABC_transporter-like_CS"/>
</dbReference>
<dbReference type="Pfam" id="PF06472">
    <property type="entry name" value="ABC_membrane_2"/>
    <property type="match status" value="1"/>
</dbReference>
<evidence type="ECO:0000256" key="4">
    <source>
        <dbReference type="ARBA" id="ARBA00022741"/>
    </source>
</evidence>
<dbReference type="PANTHER" id="PTHR11384">
    <property type="entry name" value="ATP-BINDING CASSETTE, SUB-FAMILY D MEMBER"/>
    <property type="match status" value="1"/>
</dbReference>
<feature type="transmembrane region" description="Helical" evidence="8">
    <location>
        <begin position="100"/>
        <end position="120"/>
    </location>
</feature>
<dbReference type="Gene3D" id="3.40.50.300">
    <property type="entry name" value="P-loop containing nucleotide triphosphate hydrolases"/>
    <property type="match status" value="1"/>
</dbReference>
<dbReference type="InterPro" id="IPR050835">
    <property type="entry name" value="ABC_transporter_sub-D"/>
</dbReference>
<keyword evidence="4" id="KW-0547">Nucleotide-binding</keyword>
<feature type="transmembrane region" description="Helical" evidence="8">
    <location>
        <begin position="201"/>
        <end position="220"/>
    </location>
</feature>
<dbReference type="CDD" id="cd03223">
    <property type="entry name" value="ABCD_peroxisomal_ALDP"/>
    <property type="match status" value="1"/>
</dbReference>
<keyword evidence="6 8" id="KW-1133">Transmembrane helix</keyword>
<dbReference type="EMBL" id="JALJOT010000005">
    <property type="protein sequence ID" value="KAK9915132.1"/>
    <property type="molecule type" value="Genomic_DNA"/>
</dbReference>
<dbReference type="PANTHER" id="PTHR11384:SF59">
    <property type="entry name" value="LYSOSOMAL COBALAMIN TRANSPORTER ABCD4"/>
    <property type="match status" value="1"/>
</dbReference>
<dbReference type="PROSITE" id="PS50929">
    <property type="entry name" value="ABC_TM1F"/>
    <property type="match status" value="1"/>
</dbReference>
<dbReference type="InterPro" id="IPR036640">
    <property type="entry name" value="ABC1_TM_sf"/>
</dbReference>
<sequence length="659" mass="71660">MPLDTKEIVSDAQTPEKNLLSINSREGASTDLSVIWSRLIKLGMPYWSDPVEGGGARWKLAGVVALTLGTTGVSVLFNFLGRDFFNALSEKDAERFTQMLIKWLGGVVLGVPVFVFRDYVQSKLALDWRDYMTRRLTEDYFRNRTFYQIQSGSLIDNPDQRISSDVRQFTDTALGFSMTILNAGVDLISFSGILYSIYPPLFVALLIYSIGGTGVSIFLGRKLVGLNFQQEAQEANFRFGLVRVRENAESIAFYGGEESEAKLLFQRLGAVVANYGDLLVTSRNLSFFTSFYRFLIQILPAAVVAPLFFRGEIEFGVINQSSSAFNHILSDVSLVVYQFEALAGFSAIIDRLGEFTEVVDNFASPESEEDGLPGSVSSGGVDTSKIDLVDWPSNANSSPLLSLENLTLRTPNGVRTLVQDLTMQVNKGESLLIVGPSGTGKTSLLRAIAGLWSSGSGRITRYGKPIAADGTGGDILFVPQRPYMVLGTLREQLLYPTWSTVSAHSAGMGNGAKPASSRPIPSDAELEEALRQVRLDALLSRASPSSSGNSSNGSGAAIGLECMADWAGILSLGEQQRLAFARILLLKPKLVLMDEATSALDIDNEELLYRAIADAGVTFVSVGHRPTLSEFHSRVLRLNPTPGSVDVEQGTTWEVQTIA</sequence>
<feature type="transmembrane region" description="Helical" evidence="8">
    <location>
        <begin position="173"/>
        <end position="195"/>
    </location>
</feature>
<feature type="transmembrane region" description="Helical" evidence="8">
    <location>
        <begin position="60"/>
        <end position="80"/>
    </location>
</feature>
<reference evidence="11 12" key="1">
    <citation type="journal article" date="2024" name="Nat. Commun.">
        <title>Phylogenomics reveals the evolutionary origins of lichenization in chlorophyte algae.</title>
        <authorList>
            <person name="Puginier C."/>
            <person name="Libourel C."/>
            <person name="Otte J."/>
            <person name="Skaloud P."/>
            <person name="Haon M."/>
            <person name="Grisel S."/>
            <person name="Petersen M."/>
            <person name="Berrin J.G."/>
            <person name="Delaux P.M."/>
            <person name="Dal Grande F."/>
            <person name="Keller J."/>
        </authorList>
    </citation>
    <scope>NUCLEOTIDE SEQUENCE [LARGE SCALE GENOMIC DNA]</scope>
    <source>
        <strain evidence="11 12">SAG 216-7</strain>
    </source>
</reference>
<dbReference type="InterPro" id="IPR027417">
    <property type="entry name" value="P-loop_NTPase"/>
</dbReference>
<dbReference type="InterPro" id="IPR011527">
    <property type="entry name" value="ABC1_TM_dom"/>
</dbReference>
<proteinExistence type="inferred from homology"/>
<dbReference type="InterPro" id="IPR003439">
    <property type="entry name" value="ABC_transporter-like_ATP-bd"/>
</dbReference>
<feature type="domain" description="ABC transmembrane type-1" evidence="10">
    <location>
        <begin position="61"/>
        <end position="344"/>
    </location>
</feature>
<dbReference type="SMART" id="SM00382">
    <property type="entry name" value="AAA"/>
    <property type="match status" value="1"/>
</dbReference>
<keyword evidence="5" id="KW-0067">ATP-binding</keyword>
<gene>
    <name evidence="11" type="ORF">WJX75_005129</name>
</gene>
<evidence type="ECO:0000256" key="3">
    <source>
        <dbReference type="ARBA" id="ARBA00022692"/>
    </source>
</evidence>
<dbReference type="InterPro" id="IPR003593">
    <property type="entry name" value="AAA+_ATPase"/>
</dbReference>
<dbReference type="Proteomes" id="UP001491310">
    <property type="component" value="Unassembled WGS sequence"/>
</dbReference>
<dbReference type="Gene3D" id="1.20.1560.10">
    <property type="entry name" value="ABC transporter type 1, transmembrane domain"/>
    <property type="match status" value="1"/>
</dbReference>
<evidence type="ECO:0000256" key="1">
    <source>
        <dbReference type="ARBA" id="ARBA00008575"/>
    </source>
</evidence>
<dbReference type="Pfam" id="PF00005">
    <property type="entry name" value="ABC_tran"/>
    <property type="match status" value="1"/>
</dbReference>
<dbReference type="SUPFAM" id="SSF52540">
    <property type="entry name" value="P-loop containing nucleoside triphosphate hydrolases"/>
    <property type="match status" value="1"/>
</dbReference>
<keyword evidence="7 8" id="KW-0472">Membrane</keyword>
<comment type="similarity">
    <text evidence="1">Belongs to the ABC transporter superfamily. ABCD family. Peroxisomal fatty acyl CoA transporter (TC 3.A.1.203) subfamily.</text>
</comment>
<evidence type="ECO:0000256" key="6">
    <source>
        <dbReference type="ARBA" id="ARBA00022989"/>
    </source>
</evidence>